<dbReference type="EMBL" id="CP034873">
    <property type="protein sequence ID" value="QCI21633.1"/>
    <property type="molecule type" value="Genomic_DNA"/>
</dbReference>
<gene>
    <name evidence="1" type="ORF">D9V69_01670</name>
</gene>
<dbReference type="Proteomes" id="UP000298773">
    <property type="component" value="Chromosome"/>
</dbReference>
<dbReference type="InterPro" id="IPR007809">
    <property type="entry name" value="FlgN-like"/>
</dbReference>
<evidence type="ECO:0000313" key="1">
    <source>
        <dbReference type="EMBL" id="QCI21633.1"/>
    </source>
</evidence>
<dbReference type="OrthoDB" id="6554581at2"/>
<keyword evidence="1" id="KW-0282">Flagellum</keyword>
<evidence type="ECO:0000313" key="2">
    <source>
        <dbReference type="Proteomes" id="UP000298773"/>
    </source>
</evidence>
<keyword evidence="1" id="KW-0969">Cilium</keyword>
<dbReference type="Pfam" id="PF05130">
    <property type="entry name" value="FlgN"/>
    <property type="match status" value="1"/>
</dbReference>
<organism evidence="1 2">
    <name type="scientific">Buchnera aphidicola</name>
    <name type="common">Hyadaphis tataricae</name>
    <dbReference type="NCBI Taxonomy" id="1241859"/>
    <lineage>
        <taxon>Bacteria</taxon>
        <taxon>Pseudomonadati</taxon>
        <taxon>Pseudomonadota</taxon>
        <taxon>Gammaproteobacteria</taxon>
        <taxon>Enterobacterales</taxon>
        <taxon>Erwiniaceae</taxon>
        <taxon>Buchnera</taxon>
    </lineage>
</organism>
<keyword evidence="1" id="KW-0966">Cell projection</keyword>
<protein>
    <submittedName>
        <fullName evidence="1">Flagellar biosynthesis protein FlgN</fullName>
    </submittedName>
</protein>
<name>A0A4D6XYN3_9GAMM</name>
<reference evidence="1 2" key="1">
    <citation type="submission" date="2018-12" db="EMBL/GenBank/DDBJ databases">
        <authorList>
            <person name="Chong R.A."/>
        </authorList>
    </citation>
    <scope>NUCLEOTIDE SEQUENCE [LARGE SCALE GENOMIC DNA]</scope>
    <source>
        <strain evidence="1 2">Hta</strain>
    </source>
</reference>
<accession>A0A4D6XYN3</accession>
<reference evidence="1 2" key="2">
    <citation type="submission" date="2019-05" db="EMBL/GenBank/DDBJ databases">
        <title>Genome evolution of the obligate endosymbiont Buchnera aphidicola.</title>
        <authorList>
            <person name="Moran N.A."/>
        </authorList>
    </citation>
    <scope>NUCLEOTIDE SEQUENCE [LARGE SCALE GENOMIC DNA]</scope>
    <source>
        <strain evidence="1 2">Hta</strain>
    </source>
</reference>
<sequence length="135" mass="16077">MKLLTETINKKKIILIALEKLLNKERYTLLNSNSNIDQLKLIFQEKTILFKKFLSLHQDRLLLETKYNIFAPYKNQEKLNISWNFVVKKCIVVKKIHGNNKVIINKKFCLNQSLLELFSQYRKSITYNIDGQLKM</sequence>
<dbReference type="GO" id="GO:0044780">
    <property type="term" value="P:bacterial-type flagellum assembly"/>
    <property type="evidence" value="ECO:0007669"/>
    <property type="project" value="InterPro"/>
</dbReference>
<dbReference type="RefSeq" id="WP_158356603.1">
    <property type="nucleotide sequence ID" value="NZ_CP034873.1"/>
</dbReference>
<dbReference type="AlphaFoldDB" id="A0A4D6XYN3"/>
<proteinExistence type="predicted"/>